<reference evidence="2 3" key="1">
    <citation type="submission" date="2009-12" db="EMBL/GenBank/DDBJ databases">
        <title>The draft genome of Batrachochytrium dendrobatidis.</title>
        <authorList>
            <consortium name="US DOE Joint Genome Institute (JGI-PGF)"/>
            <person name="Kuo A."/>
            <person name="Salamov A."/>
            <person name="Schmutz J."/>
            <person name="Lucas S."/>
            <person name="Pitluck S."/>
            <person name="Rosenblum E."/>
            <person name="Stajich J."/>
            <person name="Eisen M."/>
            <person name="Grigoriev I.V."/>
        </authorList>
    </citation>
    <scope>NUCLEOTIDE SEQUENCE [LARGE SCALE GENOMIC DNA]</scope>
    <source>
        <strain evidence="3">JAM81 / FGSC 10211</strain>
    </source>
</reference>
<accession>F4PAV8</accession>
<protein>
    <submittedName>
        <fullName evidence="2">Expressed protein</fullName>
    </submittedName>
</protein>
<dbReference type="InParanoid" id="F4PAV8"/>
<evidence type="ECO:0000256" key="1">
    <source>
        <dbReference type="SAM" id="MobiDB-lite"/>
    </source>
</evidence>
<keyword evidence="3" id="KW-1185">Reference proteome</keyword>
<proteinExistence type="predicted"/>
<feature type="region of interest" description="Disordered" evidence="1">
    <location>
        <begin position="40"/>
        <end position="73"/>
    </location>
</feature>
<dbReference type="Proteomes" id="UP000007241">
    <property type="component" value="Unassembled WGS sequence"/>
</dbReference>
<dbReference type="AlphaFoldDB" id="F4PAV8"/>
<gene>
    <name evidence="2" type="ORF">BATDEDRAFT_37387</name>
</gene>
<dbReference type="RefSeq" id="XP_006681745.1">
    <property type="nucleotide sequence ID" value="XM_006681682.1"/>
</dbReference>
<dbReference type="GeneID" id="18241395"/>
<sequence length="96" mass="10425">MGPFQQWFNEVEAEKAVSVMALDDRIRSGAANIPASHISLISPTSSHTDTKTLGNTVYNGSDTTPPQANTSPRSMTVTAMNAVSSTTLWVRNWFSH</sequence>
<name>F4PAV8_BATDJ</name>
<dbReference type="HOGENOM" id="CLU_2359366_0_0_1"/>
<evidence type="ECO:0000313" key="2">
    <source>
        <dbReference type="EMBL" id="EGF77611.1"/>
    </source>
</evidence>
<dbReference type="EMBL" id="GL882891">
    <property type="protein sequence ID" value="EGF77611.1"/>
    <property type="molecule type" value="Genomic_DNA"/>
</dbReference>
<evidence type="ECO:0000313" key="3">
    <source>
        <dbReference type="Proteomes" id="UP000007241"/>
    </source>
</evidence>
<organism evidence="2 3">
    <name type="scientific">Batrachochytrium dendrobatidis (strain JAM81 / FGSC 10211)</name>
    <name type="common">Frog chytrid fungus</name>
    <dbReference type="NCBI Taxonomy" id="684364"/>
    <lineage>
        <taxon>Eukaryota</taxon>
        <taxon>Fungi</taxon>
        <taxon>Fungi incertae sedis</taxon>
        <taxon>Chytridiomycota</taxon>
        <taxon>Chytridiomycota incertae sedis</taxon>
        <taxon>Chytridiomycetes</taxon>
        <taxon>Rhizophydiales</taxon>
        <taxon>Rhizophydiales incertae sedis</taxon>
        <taxon>Batrachochytrium</taxon>
    </lineage>
</organism>